<protein>
    <submittedName>
        <fullName evidence="1">Uncharacterized protein</fullName>
    </submittedName>
</protein>
<reference evidence="1 2" key="1">
    <citation type="submission" date="2024-01" db="EMBL/GenBank/DDBJ databases">
        <title>Comparative genomics of Cryptococcus and Kwoniella reveals pathogenesis evolution and contrasting modes of karyotype evolution via chromosome fusion or intercentromeric recombination.</title>
        <authorList>
            <person name="Coelho M.A."/>
            <person name="David-Palma M."/>
            <person name="Shea T."/>
            <person name="Bowers K."/>
            <person name="McGinley-Smith S."/>
            <person name="Mohammad A.W."/>
            <person name="Gnirke A."/>
            <person name="Yurkov A.M."/>
            <person name="Nowrousian M."/>
            <person name="Sun S."/>
            <person name="Cuomo C.A."/>
            <person name="Heitman J."/>
        </authorList>
    </citation>
    <scope>NUCLEOTIDE SEQUENCE [LARGE SCALE GENOMIC DNA]</scope>
    <source>
        <strain evidence="1 2">CBS 6074</strain>
    </source>
</reference>
<dbReference type="EMBL" id="CP144098">
    <property type="protein sequence ID" value="WWC85453.1"/>
    <property type="molecule type" value="Genomic_DNA"/>
</dbReference>
<evidence type="ECO:0000313" key="1">
    <source>
        <dbReference type="EMBL" id="WWC85453.1"/>
    </source>
</evidence>
<evidence type="ECO:0000313" key="2">
    <source>
        <dbReference type="Proteomes" id="UP001355207"/>
    </source>
</evidence>
<gene>
    <name evidence="1" type="ORF">L201_000316</name>
</gene>
<sequence length="79" mass="9050">MSSHREKWSIRVTKEELEFLLIFKKLVPHIFSSPYDYELAVAPALGYGRVGTTHTGIVEQSHQHDVLFEDPLSPQSIIE</sequence>
<dbReference type="GeneID" id="91090988"/>
<dbReference type="RefSeq" id="XP_066072216.1">
    <property type="nucleotide sequence ID" value="XM_066216119.1"/>
</dbReference>
<organism evidence="1 2">
    <name type="scientific">Kwoniella dendrophila CBS 6074</name>
    <dbReference type="NCBI Taxonomy" id="1295534"/>
    <lineage>
        <taxon>Eukaryota</taxon>
        <taxon>Fungi</taxon>
        <taxon>Dikarya</taxon>
        <taxon>Basidiomycota</taxon>
        <taxon>Agaricomycotina</taxon>
        <taxon>Tremellomycetes</taxon>
        <taxon>Tremellales</taxon>
        <taxon>Cryptococcaceae</taxon>
        <taxon>Kwoniella</taxon>
    </lineage>
</organism>
<dbReference type="Proteomes" id="UP001355207">
    <property type="component" value="Chromosome 1"/>
</dbReference>
<accession>A0AAX4JM30</accession>
<proteinExistence type="predicted"/>
<name>A0AAX4JM30_9TREE</name>
<keyword evidence="2" id="KW-1185">Reference proteome</keyword>
<dbReference type="AlphaFoldDB" id="A0AAX4JM30"/>